<dbReference type="EMBL" id="JAHESE010000066">
    <property type="protein sequence ID" value="MBT1712413.1"/>
    <property type="molecule type" value="Genomic_DNA"/>
</dbReference>
<keyword evidence="2" id="KW-1185">Reference proteome</keyword>
<reference evidence="1 2" key="1">
    <citation type="submission" date="2021-05" db="EMBL/GenBank/DDBJ databases">
        <title>A Polyphasic approach of four new species of the genus Ohtaekwangia: Ohtaekwangia histidinii sp. nov., Ohtaekwangia cretensis sp. nov., Ohtaekwangia indiensis sp. nov., Ohtaekwangia reichenbachii sp. nov. from diverse environment.</title>
        <authorList>
            <person name="Octaviana S."/>
        </authorList>
    </citation>
    <scope>NUCLEOTIDE SEQUENCE [LARGE SCALE GENOMIC DNA]</scope>
    <source>
        <strain evidence="1 2">PWU5</strain>
    </source>
</reference>
<accession>A0AAP2E4Z7</accession>
<dbReference type="AlphaFoldDB" id="A0AAP2E4Z7"/>
<proteinExistence type="predicted"/>
<name>A0AAP2E4Z7_9BACT</name>
<comment type="caution">
    <text evidence="1">The sequence shown here is derived from an EMBL/GenBank/DDBJ whole genome shotgun (WGS) entry which is preliminary data.</text>
</comment>
<dbReference type="Gene3D" id="3.30.160.100">
    <property type="entry name" value="Ribosome hibernation promotion factor-like"/>
    <property type="match status" value="1"/>
</dbReference>
<dbReference type="InterPro" id="IPR003489">
    <property type="entry name" value="RHF/RaiA"/>
</dbReference>
<protein>
    <submittedName>
        <fullName evidence="1">HPF/RaiA family ribosome-associated protein</fullName>
    </submittedName>
</protein>
<evidence type="ECO:0000313" key="1">
    <source>
        <dbReference type="EMBL" id="MBT1712413.1"/>
    </source>
</evidence>
<dbReference type="Pfam" id="PF02482">
    <property type="entry name" value="Ribosomal_S30AE"/>
    <property type="match status" value="1"/>
</dbReference>
<dbReference type="RefSeq" id="WP_254087977.1">
    <property type="nucleotide sequence ID" value="NZ_JAHESE010000066.1"/>
</dbReference>
<organism evidence="1 2">
    <name type="scientific">Dawidia cretensis</name>
    <dbReference type="NCBI Taxonomy" id="2782350"/>
    <lineage>
        <taxon>Bacteria</taxon>
        <taxon>Pseudomonadati</taxon>
        <taxon>Bacteroidota</taxon>
        <taxon>Cytophagia</taxon>
        <taxon>Cytophagales</taxon>
        <taxon>Chryseotaleaceae</taxon>
        <taxon>Dawidia</taxon>
    </lineage>
</organism>
<dbReference type="SUPFAM" id="SSF69754">
    <property type="entry name" value="Ribosome binding protein Y (YfiA homologue)"/>
    <property type="match status" value="1"/>
</dbReference>
<evidence type="ECO:0000313" key="2">
    <source>
        <dbReference type="Proteomes" id="UP001319080"/>
    </source>
</evidence>
<dbReference type="InterPro" id="IPR036567">
    <property type="entry name" value="RHF-like"/>
</dbReference>
<gene>
    <name evidence="1" type="ORF">KK062_29495</name>
</gene>
<dbReference type="Proteomes" id="UP001319080">
    <property type="component" value="Unassembled WGS sequence"/>
</dbReference>
<sequence>MKIEFHTEKDANGGKKSADSYIYKIESALEPFREVITHLDAHLSDEDPAHTGVNTKKCKLEIRLENRKPIAVTDQSDTYEKAIDNALIKLTASLNDFG</sequence>